<evidence type="ECO:0000313" key="1">
    <source>
        <dbReference type="EMBL" id="CAF4921659.1"/>
    </source>
</evidence>
<dbReference type="Proteomes" id="UP000681967">
    <property type="component" value="Unassembled WGS sequence"/>
</dbReference>
<name>A0A8S3CK62_9BILA</name>
<protein>
    <submittedName>
        <fullName evidence="1">Uncharacterized protein</fullName>
    </submittedName>
</protein>
<dbReference type="EMBL" id="CAJOBH010174720">
    <property type="protein sequence ID" value="CAF4921659.1"/>
    <property type="molecule type" value="Genomic_DNA"/>
</dbReference>
<sequence length="21" mass="2389">MANSAWRTVLNAFSRKSSKAY</sequence>
<accession>A0A8S3CK62</accession>
<dbReference type="AlphaFoldDB" id="A0A8S3CK62"/>
<organism evidence="1 2">
    <name type="scientific">Rotaria magnacalcarata</name>
    <dbReference type="NCBI Taxonomy" id="392030"/>
    <lineage>
        <taxon>Eukaryota</taxon>
        <taxon>Metazoa</taxon>
        <taxon>Spiralia</taxon>
        <taxon>Gnathifera</taxon>
        <taxon>Rotifera</taxon>
        <taxon>Eurotatoria</taxon>
        <taxon>Bdelloidea</taxon>
        <taxon>Philodinida</taxon>
        <taxon>Philodinidae</taxon>
        <taxon>Rotaria</taxon>
    </lineage>
</organism>
<gene>
    <name evidence="1" type="ORF">BYL167_LOCUS52980</name>
</gene>
<comment type="caution">
    <text evidence="1">The sequence shown here is derived from an EMBL/GenBank/DDBJ whole genome shotgun (WGS) entry which is preliminary data.</text>
</comment>
<evidence type="ECO:0000313" key="2">
    <source>
        <dbReference type="Proteomes" id="UP000681967"/>
    </source>
</evidence>
<reference evidence="1" key="1">
    <citation type="submission" date="2021-02" db="EMBL/GenBank/DDBJ databases">
        <authorList>
            <person name="Nowell W R."/>
        </authorList>
    </citation>
    <scope>NUCLEOTIDE SEQUENCE</scope>
</reference>
<proteinExistence type="predicted"/>
<feature type="non-terminal residue" evidence="1">
    <location>
        <position position="21"/>
    </location>
</feature>